<dbReference type="Pfam" id="PF00459">
    <property type="entry name" value="Inositol_P"/>
    <property type="match status" value="1"/>
</dbReference>
<protein>
    <submittedName>
        <fullName evidence="2">Inositol monophosphatase family protein</fullName>
    </submittedName>
</protein>
<organism evidence="2 3">
    <name type="scientific">Muricoccus vinaceus</name>
    <dbReference type="NCBI Taxonomy" id="424704"/>
    <lineage>
        <taxon>Bacteria</taxon>
        <taxon>Pseudomonadati</taxon>
        <taxon>Pseudomonadota</taxon>
        <taxon>Alphaproteobacteria</taxon>
        <taxon>Acetobacterales</taxon>
        <taxon>Roseomonadaceae</taxon>
        <taxon>Muricoccus</taxon>
    </lineage>
</organism>
<gene>
    <name evidence="2" type="ORF">ACFFIC_20535</name>
</gene>
<keyword evidence="3" id="KW-1185">Reference proteome</keyword>
<dbReference type="Gene3D" id="3.40.190.80">
    <property type="match status" value="1"/>
</dbReference>
<reference evidence="2 3" key="1">
    <citation type="submission" date="2024-09" db="EMBL/GenBank/DDBJ databases">
        <authorList>
            <person name="Sun Q."/>
            <person name="Mori K."/>
        </authorList>
    </citation>
    <scope>NUCLEOTIDE SEQUENCE [LARGE SCALE GENOMIC DNA]</scope>
    <source>
        <strain evidence="2 3">CCM 7468</strain>
    </source>
</reference>
<dbReference type="RefSeq" id="WP_377053812.1">
    <property type="nucleotide sequence ID" value="NZ_JBHLVZ010000071.1"/>
</dbReference>
<dbReference type="SUPFAM" id="SSF56655">
    <property type="entry name" value="Carbohydrate phosphatase"/>
    <property type="match status" value="1"/>
</dbReference>
<dbReference type="PANTHER" id="PTHR20854:SF4">
    <property type="entry name" value="INOSITOL-1-MONOPHOSPHATASE-RELATED"/>
    <property type="match status" value="1"/>
</dbReference>
<comment type="caution">
    <text evidence="2">The sequence shown here is derived from an EMBL/GenBank/DDBJ whole genome shotgun (WGS) entry which is preliminary data.</text>
</comment>
<sequence>MTGLSAAGLNAAALVEVDAILRDAARTEIMPRFRRLSAGDIRTKSGPLDMVTDADECAERVIAEALAARFPGCVVVGEEGCSADPSLAGQLGSAELAFVVDPVDGTANFAAGMPLFGCMAAAFLRGEVVAAWIHDPTGEDTLVAARGEGAWLAGADGSRGEALRVAQPAPVSAMVGCVSYGYLAEPLKSRVAARLPRLAKTWQLGCAAHEYRLLAGGHIHLSLYNRLMPWDHAPGWLIHRECGGYAAKFDGSPYDPAQDRTGGLICAPDAASWSAAREALLDS</sequence>
<dbReference type="EMBL" id="JBHLVZ010000071">
    <property type="protein sequence ID" value="MFC0387912.1"/>
    <property type="molecule type" value="Genomic_DNA"/>
</dbReference>
<evidence type="ECO:0000313" key="2">
    <source>
        <dbReference type="EMBL" id="MFC0387912.1"/>
    </source>
</evidence>
<name>A0ABV6IWB4_9PROT</name>
<dbReference type="PANTHER" id="PTHR20854">
    <property type="entry name" value="INOSITOL MONOPHOSPHATASE"/>
    <property type="match status" value="1"/>
</dbReference>
<dbReference type="Proteomes" id="UP001589789">
    <property type="component" value="Unassembled WGS sequence"/>
</dbReference>
<dbReference type="Gene3D" id="3.30.540.10">
    <property type="entry name" value="Fructose-1,6-Bisphosphatase, subunit A, domain 1"/>
    <property type="match status" value="1"/>
</dbReference>
<evidence type="ECO:0000313" key="3">
    <source>
        <dbReference type="Proteomes" id="UP001589789"/>
    </source>
</evidence>
<dbReference type="PRINTS" id="PR00377">
    <property type="entry name" value="IMPHPHTASES"/>
</dbReference>
<evidence type="ECO:0000256" key="1">
    <source>
        <dbReference type="ARBA" id="ARBA00009759"/>
    </source>
</evidence>
<dbReference type="InterPro" id="IPR000760">
    <property type="entry name" value="Inositol_monophosphatase-like"/>
</dbReference>
<accession>A0ABV6IWB4</accession>
<comment type="similarity">
    <text evidence="1">Belongs to the inositol monophosphatase superfamily.</text>
</comment>
<proteinExistence type="inferred from homology"/>